<dbReference type="HOGENOM" id="CLU_010194_1_0_4"/>
<accession>A0A0C6P2L6</accession>
<dbReference type="InterPro" id="IPR002347">
    <property type="entry name" value="SDR_fam"/>
</dbReference>
<evidence type="ECO:0000256" key="1">
    <source>
        <dbReference type="ARBA" id="ARBA00006484"/>
    </source>
</evidence>
<dbReference type="KEGG" id="bbh:BN112_0590"/>
<comment type="similarity">
    <text evidence="1 4">Belongs to the short-chain dehydrogenases/reductases (SDR) family.</text>
</comment>
<dbReference type="AlphaFoldDB" id="A0A0C6P2L6"/>
<sequence>MKTQATAGDGAAVVAIAGGMGALGRALAQRFKQRGDQVVVLDQATGAAGLPQAGADLALLDVDLNDVASTRHAFDTIARRFGRLDALVSVAGGFHHETLAEGKVEAWDRMYALNLRTAVVACQAALPLMLARGAGHVVCIGSDAIGRAHAGLGAYAASKAGVAELVRTLASETRHRGIAANAVLPSTLDTPGNRQAMPEADFSRWVSLDAVAALILFLASPLAAQINGACIPIVNRC</sequence>
<evidence type="ECO:0000256" key="4">
    <source>
        <dbReference type="RuleBase" id="RU000363"/>
    </source>
</evidence>
<evidence type="ECO:0000256" key="3">
    <source>
        <dbReference type="ARBA" id="ARBA00023027"/>
    </source>
</evidence>
<dbReference type="InterPro" id="IPR057326">
    <property type="entry name" value="KR_dom"/>
</dbReference>
<reference evidence="6 7" key="1">
    <citation type="journal article" date="2012" name="BMC Genomics">
        <title>Comparative genomics of the classical Bordetella subspecies: the evolution and exchange of virulence-associated diversity amongst closely related pathogens.</title>
        <authorList>
            <person name="Park J."/>
            <person name="Zhang Y."/>
            <person name="Buboltz A.M."/>
            <person name="Zhang X."/>
            <person name="Schuster S.C."/>
            <person name="Ahuja U."/>
            <person name="Liu M."/>
            <person name="Miller J.F."/>
            <person name="Sebaihia M."/>
            <person name="Bentley S.D."/>
            <person name="Parkhill J."/>
            <person name="Harvill E.T."/>
        </authorList>
    </citation>
    <scope>NUCLEOTIDE SEQUENCE [LARGE SCALE GENOMIC DNA]</scope>
    <source>
        <strain evidence="6 7">253</strain>
    </source>
</reference>
<organism evidence="6 7">
    <name type="scientific">Bordetella bronchiseptica 253</name>
    <dbReference type="NCBI Taxonomy" id="568707"/>
    <lineage>
        <taxon>Bacteria</taxon>
        <taxon>Pseudomonadati</taxon>
        <taxon>Pseudomonadota</taxon>
        <taxon>Betaproteobacteria</taxon>
        <taxon>Burkholderiales</taxon>
        <taxon>Alcaligenaceae</taxon>
        <taxon>Bordetella</taxon>
    </lineage>
</organism>
<evidence type="ECO:0000313" key="7">
    <source>
        <dbReference type="Proteomes" id="UP000007564"/>
    </source>
</evidence>
<dbReference type="Pfam" id="PF00106">
    <property type="entry name" value="adh_short"/>
    <property type="match status" value="1"/>
</dbReference>
<proteinExistence type="inferred from homology"/>
<dbReference type="SUPFAM" id="SSF51735">
    <property type="entry name" value="NAD(P)-binding Rossmann-fold domains"/>
    <property type="match status" value="1"/>
</dbReference>
<keyword evidence="3" id="KW-0520">NAD</keyword>
<dbReference type="PANTHER" id="PTHR24321">
    <property type="entry name" value="DEHYDROGENASES, SHORT CHAIN"/>
    <property type="match status" value="1"/>
</dbReference>
<dbReference type="CDD" id="cd05334">
    <property type="entry name" value="DHPR_SDR_c_like"/>
    <property type="match status" value="1"/>
</dbReference>
<dbReference type="SMART" id="SM00822">
    <property type="entry name" value="PKS_KR"/>
    <property type="match status" value="1"/>
</dbReference>
<dbReference type="Gene3D" id="3.40.50.720">
    <property type="entry name" value="NAD(P)-binding Rossmann-like Domain"/>
    <property type="match status" value="1"/>
</dbReference>
<dbReference type="PRINTS" id="PR00081">
    <property type="entry name" value="GDHRDH"/>
</dbReference>
<dbReference type="GO" id="GO:0016491">
    <property type="term" value="F:oxidoreductase activity"/>
    <property type="evidence" value="ECO:0007669"/>
    <property type="project" value="UniProtKB-KW"/>
</dbReference>
<dbReference type="EMBL" id="HE965806">
    <property type="protein sequence ID" value="CCJ52508.1"/>
    <property type="molecule type" value="Genomic_DNA"/>
</dbReference>
<protein>
    <submittedName>
        <fullName evidence="6">Probable short-chain dehydrogenase</fullName>
    </submittedName>
</protein>
<evidence type="ECO:0000313" key="6">
    <source>
        <dbReference type="EMBL" id="CCJ52508.1"/>
    </source>
</evidence>
<keyword evidence="2" id="KW-0560">Oxidoreductase</keyword>
<dbReference type="RefSeq" id="WP_015063813.1">
    <property type="nucleotide sequence ID" value="NC_019382.1"/>
</dbReference>
<gene>
    <name evidence="6" type="ORF">BN112_0590</name>
</gene>
<dbReference type="InterPro" id="IPR020904">
    <property type="entry name" value="Sc_DH/Rdtase_CS"/>
</dbReference>
<dbReference type="PROSITE" id="PS00061">
    <property type="entry name" value="ADH_SHORT"/>
    <property type="match status" value="1"/>
</dbReference>
<dbReference type="OrthoDB" id="9806974at2"/>
<dbReference type="InterPro" id="IPR036291">
    <property type="entry name" value="NAD(P)-bd_dom_sf"/>
</dbReference>
<name>A0A0C6P2L6_BORBO</name>
<dbReference type="Proteomes" id="UP000007564">
    <property type="component" value="Chromosome"/>
</dbReference>
<dbReference type="PRINTS" id="PR00080">
    <property type="entry name" value="SDRFAMILY"/>
</dbReference>
<evidence type="ECO:0000259" key="5">
    <source>
        <dbReference type="SMART" id="SM00822"/>
    </source>
</evidence>
<dbReference type="PANTHER" id="PTHR24321:SF8">
    <property type="entry name" value="ESTRADIOL 17-BETA-DEHYDROGENASE 8-RELATED"/>
    <property type="match status" value="1"/>
</dbReference>
<evidence type="ECO:0000256" key="2">
    <source>
        <dbReference type="ARBA" id="ARBA00023002"/>
    </source>
</evidence>
<feature type="domain" description="Ketoreductase" evidence="5">
    <location>
        <begin position="12"/>
        <end position="186"/>
    </location>
</feature>